<dbReference type="InterPro" id="IPR036291">
    <property type="entry name" value="NAD(P)-bd_dom_sf"/>
</dbReference>
<dbReference type="GO" id="GO:0015297">
    <property type="term" value="F:antiporter activity"/>
    <property type="evidence" value="ECO:0007669"/>
    <property type="project" value="UniProtKB-KW"/>
</dbReference>
<feature type="transmembrane region" description="Helical" evidence="12">
    <location>
        <begin position="200"/>
        <end position="219"/>
    </location>
</feature>
<feature type="transmembrane region" description="Helical" evidence="12">
    <location>
        <begin position="116"/>
        <end position="134"/>
    </location>
</feature>
<sequence length="604" mass="67222">MFIIGLELNPSRLWQLRRSIFGVGAAQVLLSAAVLAGLLMLADFLWQAAVVGGIGLAMSSTAMALQLMREKGMNRSESGQLGFSVLLFQDLAVIPALALVPLLAGSADEHFDWFKVAMKVLAFAVMLIGGRYLLRPVFRFIAASGVREVFTAATLLLVLSAALFMDALGLSMALGTFIAGVLLAESEYRHELENAIDPFKGLLLGLFFISVGMSLNLGVLYTHLLWVAASVVILVVIKMLTLYLLARVYGIRSSERMQFASVLSQGGEFAFVLFSTASSQRLFQGDQMALLLVTVTLSMMTTPLLMKGIDKWLSRRLNGPEENDEKPWVEDDKPQVIVVGFGRFGQVIARLLMANKMRITVLERDIGAVNLMRKYGYKVYYGDATQVELLRSAGAEAAESIVITCNEPEDTMKLVALCQQHFPHLHILARARGRVEAHELLQAGVTQFSRETFSSALELGRKTLVSLGMHPHQAQRAQLHFRRLDMRMLRELIPEHSDMVQISRAREPDANWRRFFSAKCNRNGASWMAGMNLSRGKTMAIRKRFIAGAKCPACQAQDTMAMWRENNVDIVECVKCGHQMREADKDVREHVRKEEQVIGIFHPD</sequence>
<dbReference type="NCBIfam" id="TIGR02443">
    <property type="entry name" value="YheV family putative zinc ribbon protein"/>
    <property type="match status" value="1"/>
</dbReference>
<evidence type="ECO:0000313" key="15">
    <source>
        <dbReference type="Proteomes" id="UP000255509"/>
    </source>
</evidence>
<dbReference type="GO" id="GO:1902600">
    <property type="term" value="P:proton transmembrane transport"/>
    <property type="evidence" value="ECO:0007669"/>
    <property type="project" value="InterPro"/>
</dbReference>
<keyword evidence="3" id="KW-0050">Antiport</keyword>
<evidence type="ECO:0000256" key="4">
    <source>
        <dbReference type="ARBA" id="ARBA00022475"/>
    </source>
</evidence>
<keyword evidence="9 12" id="KW-1133">Transmembrane helix</keyword>
<dbReference type="Pfam" id="PF02254">
    <property type="entry name" value="TrkA_N"/>
    <property type="match status" value="1"/>
</dbReference>
<proteinExistence type="predicted"/>
<dbReference type="Pfam" id="PF09526">
    <property type="entry name" value="DUF2387"/>
    <property type="match status" value="1"/>
</dbReference>
<keyword evidence="11 12" id="KW-0472">Membrane</keyword>
<evidence type="ECO:0000256" key="8">
    <source>
        <dbReference type="ARBA" id="ARBA00022958"/>
    </source>
</evidence>
<dbReference type="FunFam" id="1.20.1530.20:FF:000001">
    <property type="entry name" value="Glutathione-regulated potassium-efflux system protein KefB"/>
    <property type="match status" value="1"/>
</dbReference>
<feature type="transmembrane region" description="Helical" evidence="12">
    <location>
        <begin position="48"/>
        <end position="68"/>
    </location>
</feature>
<dbReference type="EMBL" id="UGXS01000004">
    <property type="protein sequence ID" value="SUH13045.1"/>
    <property type="molecule type" value="Genomic_DNA"/>
</dbReference>
<dbReference type="AlphaFoldDB" id="A0A379W367"/>
<evidence type="ECO:0000256" key="5">
    <source>
        <dbReference type="ARBA" id="ARBA00022519"/>
    </source>
</evidence>
<name>A0A379W367_SALET</name>
<evidence type="ECO:0000256" key="9">
    <source>
        <dbReference type="ARBA" id="ARBA00022989"/>
    </source>
</evidence>
<evidence type="ECO:0000256" key="7">
    <source>
        <dbReference type="ARBA" id="ARBA00022692"/>
    </source>
</evidence>
<dbReference type="InterPro" id="IPR006153">
    <property type="entry name" value="Cation/H_exchanger_TM"/>
</dbReference>
<reference evidence="14 15" key="1">
    <citation type="submission" date="2018-06" db="EMBL/GenBank/DDBJ databases">
        <authorList>
            <consortium name="Pathogen Informatics"/>
            <person name="Doyle S."/>
        </authorList>
    </citation>
    <scope>NUCLEOTIDE SEQUENCE [LARGE SCALE GENOMIC DNA]</scope>
    <source>
        <strain evidence="14 15">NCTC8258</strain>
    </source>
</reference>
<dbReference type="FunFam" id="3.40.50.720:FF:000036">
    <property type="entry name" value="Glutathione-regulated potassium-efflux system protein KefB"/>
    <property type="match status" value="1"/>
</dbReference>
<keyword evidence="7 12" id="KW-0812">Transmembrane</keyword>
<dbReference type="PRINTS" id="PR00335">
    <property type="entry name" value="KUPTAKETRKA"/>
</dbReference>
<dbReference type="SUPFAM" id="SSF51735">
    <property type="entry name" value="NAD(P)-binding Rossmann-fold domains"/>
    <property type="match status" value="1"/>
</dbReference>
<evidence type="ECO:0000256" key="10">
    <source>
        <dbReference type="ARBA" id="ARBA00023065"/>
    </source>
</evidence>
<keyword evidence="5" id="KW-0997">Cell inner membrane</keyword>
<feature type="domain" description="RCK N-terminal" evidence="13">
    <location>
        <begin position="333"/>
        <end position="452"/>
    </location>
</feature>
<evidence type="ECO:0000313" key="14">
    <source>
        <dbReference type="EMBL" id="SUH13045.1"/>
    </source>
</evidence>
<dbReference type="InterPro" id="IPR003148">
    <property type="entry name" value="RCK_N"/>
</dbReference>
<evidence type="ECO:0000256" key="12">
    <source>
        <dbReference type="SAM" id="Phobius"/>
    </source>
</evidence>
<keyword evidence="4" id="KW-1003">Cell membrane</keyword>
<keyword evidence="6" id="KW-0633">Potassium transport</keyword>
<feature type="transmembrane region" description="Helical" evidence="12">
    <location>
        <begin position="80"/>
        <end position="104"/>
    </location>
</feature>
<evidence type="ECO:0000256" key="11">
    <source>
        <dbReference type="ARBA" id="ARBA00023136"/>
    </source>
</evidence>
<dbReference type="InterPro" id="IPR006036">
    <property type="entry name" value="K_uptake_TrkA"/>
</dbReference>
<dbReference type="PANTHER" id="PTHR46157">
    <property type="entry name" value="K(+) EFFLUX ANTIPORTER 3, CHLOROPLASTIC"/>
    <property type="match status" value="1"/>
</dbReference>
<evidence type="ECO:0000256" key="3">
    <source>
        <dbReference type="ARBA" id="ARBA00022449"/>
    </source>
</evidence>
<dbReference type="NCBIfam" id="NF002973">
    <property type="entry name" value="PRK03659.1"/>
    <property type="match status" value="1"/>
</dbReference>
<accession>A0A379W367</accession>
<dbReference type="PROSITE" id="PS51201">
    <property type="entry name" value="RCK_N"/>
    <property type="match status" value="1"/>
</dbReference>
<protein>
    <submittedName>
        <fullName evidence="14">Glutathione-regulated potassium-efflux system protein</fullName>
    </submittedName>
</protein>
<keyword evidence="2" id="KW-0813">Transport</keyword>
<gene>
    <name evidence="14" type="primary">kefB_2</name>
    <name evidence="14" type="ORF">NCTC8258_00666</name>
</gene>
<comment type="subcellular location">
    <subcellularLocation>
        <location evidence="1">Cell inner membrane</location>
        <topology evidence="1">Multi-pass membrane protein</topology>
    </subcellularLocation>
</comment>
<evidence type="ECO:0000256" key="1">
    <source>
        <dbReference type="ARBA" id="ARBA00004429"/>
    </source>
</evidence>
<dbReference type="Pfam" id="PF00999">
    <property type="entry name" value="Na_H_Exchanger"/>
    <property type="match status" value="1"/>
</dbReference>
<dbReference type="Gene3D" id="3.40.50.720">
    <property type="entry name" value="NAD(P)-binding Rossmann-like Domain"/>
    <property type="match status" value="1"/>
</dbReference>
<evidence type="ECO:0000259" key="13">
    <source>
        <dbReference type="PROSITE" id="PS51201"/>
    </source>
</evidence>
<feature type="transmembrane region" description="Helical" evidence="12">
    <location>
        <begin position="20"/>
        <end position="42"/>
    </location>
</feature>
<evidence type="ECO:0000256" key="2">
    <source>
        <dbReference type="ARBA" id="ARBA00022448"/>
    </source>
</evidence>
<dbReference type="GO" id="GO:0015079">
    <property type="term" value="F:potassium ion transmembrane transporter activity"/>
    <property type="evidence" value="ECO:0007669"/>
    <property type="project" value="InterPro"/>
</dbReference>
<dbReference type="Proteomes" id="UP000255509">
    <property type="component" value="Unassembled WGS sequence"/>
</dbReference>
<dbReference type="PANTHER" id="PTHR46157:SF4">
    <property type="entry name" value="K(+) EFFLUX ANTIPORTER 3, CHLOROPLASTIC"/>
    <property type="match status" value="1"/>
</dbReference>
<keyword evidence="10" id="KW-0406">Ion transport</keyword>
<organism evidence="14 15">
    <name type="scientific">Salmonella enterica I</name>
    <dbReference type="NCBI Taxonomy" id="59201"/>
    <lineage>
        <taxon>Bacteria</taxon>
        <taxon>Pseudomonadati</taxon>
        <taxon>Pseudomonadota</taxon>
        <taxon>Gammaproteobacteria</taxon>
        <taxon>Enterobacterales</taxon>
        <taxon>Enterobacteriaceae</taxon>
        <taxon>Salmonella</taxon>
    </lineage>
</organism>
<dbReference type="GO" id="GO:0005886">
    <property type="term" value="C:plasma membrane"/>
    <property type="evidence" value="ECO:0007669"/>
    <property type="project" value="UniProtKB-SubCell"/>
</dbReference>
<dbReference type="InterPro" id="IPR012658">
    <property type="entry name" value="YheV"/>
</dbReference>
<dbReference type="Gene3D" id="1.20.1530.20">
    <property type="match status" value="1"/>
</dbReference>
<feature type="transmembrane region" description="Helical" evidence="12">
    <location>
        <begin position="225"/>
        <end position="245"/>
    </location>
</feature>
<dbReference type="InterPro" id="IPR038770">
    <property type="entry name" value="Na+/solute_symporter_sf"/>
</dbReference>
<evidence type="ECO:0000256" key="6">
    <source>
        <dbReference type="ARBA" id="ARBA00022538"/>
    </source>
</evidence>
<keyword evidence="8" id="KW-0630">Potassium</keyword>